<dbReference type="Pfam" id="PF04542">
    <property type="entry name" value="Sigma70_r2"/>
    <property type="match status" value="1"/>
</dbReference>
<dbReference type="RefSeq" id="WP_101917719.1">
    <property type="nucleotide sequence ID" value="NZ_JAJGWS010000001.1"/>
</dbReference>
<keyword evidence="8" id="KW-1185">Reference proteome</keyword>
<dbReference type="SUPFAM" id="SSF88659">
    <property type="entry name" value="Sigma3 and sigma4 domains of RNA polymerase sigma factors"/>
    <property type="match status" value="1"/>
</dbReference>
<keyword evidence="3" id="KW-0731">Sigma factor</keyword>
<dbReference type="SUPFAM" id="SSF88946">
    <property type="entry name" value="Sigma2 domain of RNA polymerase sigma factors"/>
    <property type="match status" value="1"/>
</dbReference>
<dbReference type="InterPro" id="IPR036388">
    <property type="entry name" value="WH-like_DNA-bd_sf"/>
</dbReference>
<feature type="domain" description="RNA polymerase sigma-70 region 2" evidence="5">
    <location>
        <begin position="12"/>
        <end position="79"/>
    </location>
</feature>
<evidence type="ECO:0000259" key="6">
    <source>
        <dbReference type="Pfam" id="PF08281"/>
    </source>
</evidence>
<keyword evidence="2" id="KW-0805">Transcription regulation</keyword>
<protein>
    <recommendedName>
        <fullName evidence="9">RNA polymerase sigma-70 factor</fullName>
    </recommendedName>
</protein>
<evidence type="ECO:0000256" key="4">
    <source>
        <dbReference type="ARBA" id="ARBA00023163"/>
    </source>
</evidence>
<dbReference type="Pfam" id="PF08281">
    <property type="entry name" value="Sigma70_r4_2"/>
    <property type="match status" value="1"/>
</dbReference>
<feature type="domain" description="RNA polymerase sigma factor 70 region 4 type 2" evidence="6">
    <location>
        <begin position="115"/>
        <end position="156"/>
    </location>
</feature>
<dbReference type="OrthoDB" id="659855at2"/>
<sequence length="166" mass="19723">MKLKEKVDFSALFDNYYGKLYKYAIRILKDESISNDLLQDTFIKLWENIDSMKINHRSIESFLIITLKNKIIDHFRKESVKKKHLNLYVLNKDIEEEINNEWDLLKTIEDIYTLLPQKTIEIFKLSRDKGHTYAEIASIKNISIKTVEAHISKALQVFKKELVNFL</sequence>
<dbReference type="InterPro" id="IPR013324">
    <property type="entry name" value="RNA_pol_sigma_r3/r4-like"/>
</dbReference>
<evidence type="ECO:0000256" key="3">
    <source>
        <dbReference type="ARBA" id="ARBA00023082"/>
    </source>
</evidence>
<dbReference type="InterPro" id="IPR007627">
    <property type="entry name" value="RNA_pol_sigma70_r2"/>
</dbReference>
<dbReference type="PANTHER" id="PTHR43133">
    <property type="entry name" value="RNA POLYMERASE ECF-TYPE SIGMA FACTO"/>
    <property type="match status" value="1"/>
</dbReference>
<dbReference type="NCBIfam" id="TIGR02937">
    <property type="entry name" value="sigma70-ECF"/>
    <property type="match status" value="1"/>
</dbReference>
<name>A0A2H1YI11_9FLAO</name>
<dbReference type="Proteomes" id="UP000234211">
    <property type="component" value="Unassembled WGS sequence"/>
</dbReference>
<gene>
    <name evidence="7" type="ORF">TNO020_430086</name>
</gene>
<dbReference type="InterPro" id="IPR013249">
    <property type="entry name" value="RNA_pol_sigma70_r4_t2"/>
</dbReference>
<evidence type="ECO:0000256" key="1">
    <source>
        <dbReference type="ARBA" id="ARBA00010641"/>
    </source>
</evidence>
<dbReference type="AlphaFoldDB" id="A0A2H1YI11"/>
<dbReference type="Gene3D" id="1.10.10.10">
    <property type="entry name" value="Winged helix-like DNA-binding domain superfamily/Winged helix DNA-binding domain"/>
    <property type="match status" value="1"/>
</dbReference>
<evidence type="ECO:0000259" key="5">
    <source>
        <dbReference type="Pfam" id="PF04542"/>
    </source>
</evidence>
<dbReference type="EMBL" id="OENF01000038">
    <property type="protein sequence ID" value="SOS75080.1"/>
    <property type="molecule type" value="Genomic_DNA"/>
</dbReference>
<reference evidence="8" key="1">
    <citation type="submission" date="2017-11" db="EMBL/GenBank/DDBJ databases">
        <authorList>
            <person name="Duchaud E."/>
        </authorList>
    </citation>
    <scope>NUCLEOTIDE SEQUENCE [LARGE SCALE GENOMIC DNA]</scope>
    <source>
        <strain evidence="8">Tenacibaculum sp. TNO020</strain>
    </source>
</reference>
<dbReference type="InterPro" id="IPR014284">
    <property type="entry name" value="RNA_pol_sigma-70_dom"/>
</dbReference>
<proteinExistence type="inferred from homology"/>
<dbReference type="GO" id="GO:0016987">
    <property type="term" value="F:sigma factor activity"/>
    <property type="evidence" value="ECO:0007669"/>
    <property type="project" value="UniProtKB-KW"/>
</dbReference>
<evidence type="ECO:0000313" key="8">
    <source>
        <dbReference type="Proteomes" id="UP000234211"/>
    </source>
</evidence>
<dbReference type="InterPro" id="IPR039425">
    <property type="entry name" value="RNA_pol_sigma-70-like"/>
</dbReference>
<accession>A0A2H1YI11</accession>
<dbReference type="InterPro" id="IPR013325">
    <property type="entry name" value="RNA_pol_sigma_r2"/>
</dbReference>
<evidence type="ECO:0008006" key="9">
    <source>
        <dbReference type="Google" id="ProtNLM"/>
    </source>
</evidence>
<comment type="similarity">
    <text evidence="1">Belongs to the sigma-70 factor family. ECF subfamily.</text>
</comment>
<dbReference type="Gene3D" id="1.10.1740.10">
    <property type="match status" value="1"/>
</dbReference>
<keyword evidence="4" id="KW-0804">Transcription</keyword>
<organism evidence="7 8">
    <name type="scientific">Tenacibaculum piscium</name>
    <dbReference type="NCBI Taxonomy" id="1458515"/>
    <lineage>
        <taxon>Bacteria</taxon>
        <taxon>Pseudomonadati</taxon>
        <taxon>Bacteroidota</taxon>
        <taxon>Flavobacteriia</taxon>
        <taxon>Flavobacteriales</taxon>
        <taxon>Flavobacteriaceae</taxon>
        <taxon>Tenacibaculum</taxon>
    </lineage>
</organism>
<dbReference type="PANTHER" id="PTHR43133:SF46">
    <property type="entry name" value="RNA POLYMERASE SIGMA-70 FACTOR ECF SUBFAMILY"/>
    <property type="match status" value="1"/>
</dbReference>
<dbReference type="GO" id="GO:0006352">
    <property type="term" value="P:DNA-templated transcription initiation"/>
    <property type="evidence" value="ECO:0007669"/>
    <property type="project" value="InterPro"/>
</dbReference>
<evidence type="ECO:0000313" key="7">
    <source>
        <dbReference type="EMBL" id="SOS75080.1"/>
    </source>
</evidence>
<evidence type="ECO:0000256" key="2">
    <source>
        <dbReference type="ARBA" id="ARBA00023015"/>
    </source>
</evidence>
<dbReference type="GO" id="GO:0003677">
    <property type="term" value="F:DNA binding"/>
    <property type="evidence" value="ECO:0007669"/>
    <property type="project" value="InterPro"/>
</dbReference>